<evidence type="ECO:0000313" key="1">
    <source>
        <dbReference type="EMBL" id="KAJ7756445.1"/>
    </source>
</evidence>
<evidence type="ECO:0000313" key="2">
    <source>
        <dbReference type="Proteomes" id="UP001215280"/>
    </source>
</evidence>
<dbReference type="EMBL" id="JARJLG010000061">
    <property type="protein sequence ID" value="KAJ7756445.1"/>
    <property type="molecule type" value="Genomic_DNA"/>
</dbReference>
<keyword evidence="2" id="KW-1185">Reference proteome</keyword>
<organism evidence="1 2">
    <name type="scientific">Mycena maculata</name>
    <dbReference type="NCBI Taxonomy" id="230809"/>
    <lineage>
        <taxon>Eukaryota</taxon>
        <taxon>Fungi</taxon>
        <taxon>Dikarya</taxon>
        <taxon>Basidiomycota</taxon>
        <taxon>Agaricomycotina</taxon>
        <taxon>Agaricomycetes</taxon>
        <taxon>Agaricomycetidae</taxon>
        <taxon>Agaricales</taxon>
        <taxon>Marasmiineae</taxon>
        <taxon>Mycenaceae</taxon>
        <taxon>Mycena</taxon>
    </lineage>
</organism>
<name>A0AAD7NEI7_9AGAR</name>
<proteinExistence type="predicted"/>
<sequence>MRDNGLELELTDAVCEGSLSRSKKHPGENVVTKDSETEHRRLAELFLKYNYTLVHMFIERGMASCSTGEPLKVYVHLHEVSVLDKESYEKIRQYVRRLQPAVPRSDVSDFAVLAMELLNLVMGHLSIADRVNFARSCVQQALVNRSAHTTGTLKFHLTCSMSMTFRLFLLCMAGYKMRPAAFETDTYKTWTLSNGVQKIKVIEHRAAPMSGILGGSMSMSIGYWDSNMLQHAYPHLMEQKTILATPRSLPIDDSLEDHITVWDIVHNVMKRELSWAYEFDEKHVCRQSTNCPATLRVAKNSGWLNSRLPSTDYGSVEEVLPGAWSLFGAGCTSDFLKGNANMAVSHR</sequence>
<dbReference type="Proteomes" id="UP001215280">
    <property type="component" value="Unassembled WGS sequence"/>
</dbReference>
<accession>A0AAD7NEI7</accession>
<reference evidence="1" key="1">
    <citation type="submission" date="2023-03" db="EMBL/GenBank/DDBJ databases">
        <title>Massive genome expansion in bonnet fungi (Mycena s.s.) driven by repeated elements and novel gene families across ecological guilds.</title>
        <authorList>
            <consortium name="Lawrence Berkeley National Laboratory"/>
            <person name="Harder C.B."/>
            <person name="Miyauchi S."/>
            <person name="Viragh M."/>
            <person name="Kuo A."/>
            <person name="Thoen E."/>
            <person name="Andreopoulos B."/>
            <person name="Lu D."/>
            <person name="Skrede I."/>
            <person name="Drula E."/>
            <person name="Henrissat B."/>
            <person name="Morin E."/>
            <person name="Kohler A."/>
            <person name="Barry K."/>
            <person name="LaButti K."/>
            <person name="Morin E."/>
            <person name="Salamov A."/>
            <person name="Lipzen A."/>
            <person name="Mereny Z."/>
            <person name="Hegedus B."/>
            <person name="Baldrian P."/>
            <person name="Stursova M."/>
            <person name="Weitz H."/>
            <person name="Taylor A."/>
            <person name="Grigoriev I.V."/>
            <person name="Nagy L.G."/>
            <person name="Martin F."/>
            <person name="Kauserud H."/>
        </authorList>
    </citation>
    <scope>NUCLEOTIDE SEQUENCE</scope>
    <source>
        <strain evidence="1">CBHHK188m</strain>
    </source>
</reference>
<comment type="caution">
    <text evidence="1">The sequence shown here is derived from an EMBL/GenBank/DDBJ whole genome shotgun (WGS) entry which is preliminary data.</text>
</comment>
<protein>
    <submittedName>
        <fullName evidence="1">Uncharacterized protein</fullName>
    </submittedName>
</protein>
<dbReference type="AlphaFoldDB" id="A0AAD7NEI7"/>
<gene>
    <name evidence="1" type="ORF">DFH07DRAFT_773152</name>
</gene>